<evidence type="ECO:0000313" key="1">
    <source>
        <dbReference type="EMBL" id="CAD8314539.1"/>
    </source>
</evidence>
<accession>A0A7R9W6L4</accession>
<proteinExistence type="predicted"/>
<dbReference type="AlphaFoldDB" id="A0A7R9W6L4"/>
<protein>
    <submittedName>
        <fullName evidence="1">Uncharacterized protein</fullName>
    </submittedName>
</protein>
<name>A0A7R9W6L4_9STRA</name>
<dbReference type="EMBL" id="HBED01026641">
    <property type="protein sequence ID" value="CAD8314539.1"/>
    <property type="molecule type" value="Transcribed_RNA"/>
</dbReference>
<gene>
    <name evidence="1" type="ORF">TDUB1175_LOCUS13328</name>
</gene>
<sequence length="215" mass="24051">MVEDCEWNTFDPDNCTRRWGRSEKPVEILAEAIKSKTFKWCYHETDFGEVENGLTATATEDDVDILQDIQACEFYGSQVSWTRSVTIQMSNILHKELKHEIFVVKAKDFFSADILNAMAKDECFASLDYVIRHPNREALADFTCPAFLVSGDYGILVTESSQIEPEAIVESNGSGYRMCAGGEGGTTQEALENRDFPDAEKIDVGNVSNSAQFLC</sequence>
<organism evidence="1">
    <name type="scientific">Pseudictyota dubia</name>
    <dbReference type="NCBI Taxonomy" id="2749911"/>
    <lineage>
        <taxon>Eukaryota</taxon>
        <taxon>Sar</taxon>
        <taxon>Stramenopiles</taxon>
        <taxon>Ochrophyta</taxon>
        <taxon>Bacillariophyta</taxon>
        <taxon>Mediophyceae</taxon>
        <taxon>Biddulphiophycidae</taxon>
        <taxon>Eupodiscales</taxon>
        <taxon>Odontellaceae</taxon>
        <taxon>Pseudictyota</taxon>
    </lineage>
</organism>
<reference evidence="1" key="1">
    <citation type="submission" date="2021-01" db="EMBL/GenBank/DDBJ databases">
        <authorList>
            <person name="Corre E."/>
            <person name="Pelletier E."/>
            <person name="Niang G."/>
            <person name="Scheremetjew M."/>
            <person name="Finn R."/>
            <person name="Kale V."/>
            <person name="Holt S."/>
            <person name="Cochrane G."/>
            <person name="Meng A."/>
            <person name="Brown T."/>
            <person name="Cohen L."/>
        </authorList>
    </citation>
    <scope>NUCLEOTIDE SEQUENCE</scope>
    <source>
        <strain evidence="1">CCMP147</strain>
    </source>
</reference>